<evidence type="ECO:0000256" key="1">
    <source>
        <dbReference type="ARBA" id="ARBA00022679"/>
    </source>
</evidence>
<accession>A0A2N1J4D2</accession>
<dbReference type="GO" id="GO:0005737">
    <property type="term" value="C:cytoplasm"/>
    <property type="evidence" value="ECO:0007669"/>
    <property type="project" value="TreeGrafter"/>
</dbReference>
<feature type="domain" description="APS kinase" evidence="2">
    <location>
        <begin position="3"/>
        <end position="141"/>
    </location>
</feature>
<proteinExistence type="predicted"/>
<comment type="caution">
    <text evidence="3">The sequence shown here is derived from an EMBL/GenBank/DDBJ whole genome shotgun (WGS) entry which is preliminary data.</text>
</comment>
<dbReference type="PANTHER" id="PTHR42700:SF1">
    <property type="entry name" value="SULFATE ADENYLYLTRANSFERASE"/>
    <property type="match status" value="1"/>
</dbReference>
<sequence length="165" mass="19386">MIVVIWLLGISGSGKSTLGKELKNYFDNNNINSYIIDGDIIRNFYENDLGYTKEDREANIKRILLSAYILEQNNIIPIVCNISPFEQLRDFARRKFDNYFEIYLKRDINNIKNKKTVYKDKNVVGVDIKFEEPKNSNLIIDTNKLTKEESLNHILKYLKLKQCLN</sequence>
<evidence type="ECO:0000313" key="4">
    <source>
        <dbReference type="Proteomes" id="UP000233248"/>
    </source>
</evidence>
<dbReference type="OrthoDB" id="9804504at2"/>
<dbReference type="GO" id="GO:0016301">
    <property type="term" value="F:kinase activity"/>
    <property type="evidence" value="ECO:0007669"/>
    <property type="project" value="UniProtKB-KW"/>
</dbReference>
<dbReference type="GO" id="GO:0010134">
    <property type="term" value="P:sulfate assimilation via adenylyl sulfate reduction"/>
    <property type="evidence" value="ECO:0007669"/>
    <property type="project" value="TreeGrafter"/>
</dbReference>
<dbReference type="InterPro" id="IPR027417">
    <property type="entry name" value="P-loop_NTPase"/>
</dbReference>
<dbReference type="InterPro" id="IPR059117">
    <property type="entry name" value="APS_kinase_dom"/>
</dbReference>
<dbReference type="Proteomes" id="UP000233248">
    <property type="component" value="Unassembled WGS sequence"/>
</dbReference>
<keyword evidence="3" id="KW-0418">Kinase</keyword>
<protein>
    <submittedName>
        <fullName evidence="3">Adenylyl-sulfate kinase</fullName>
    </submittedName>
</protein>
<dbReference type="GO" id="GO:0019379">
    <property type="term" value="P:sulfate assimilation, phosphoadenylyl sulfate reduction by phosphoadenylyl-sulfate reductase (thioredoxin)"/>
    <property type="evidence" value="ECO:0007669"/>
    <property type="project" value="TreeGrafter"/>
</dbReference>
<evidence type="ECO:0000313" key="3">
    <source>
        <dbReference type="EMBL" id="PKI81393.1"/>
    </source>
</evidence>
<evidence type="ECO:0000259" key="2">
    <source>
        <dbReference type="Pfam" id="PF01583"/>
    </source>
</evidence>
<dbReference type="Pfam" id="PF01583">
    <property type="entry name" value="APS_kinase"/>
    <property type="match status" value="1"/>
</dbReference>
<reference evidence="3 4" key="1">
    <citation type="submission" date="2017-09" db="EMBL/GenBank/DDBJ databases">
        <title>Genomics of the genus Arcobacter.</title>
        <authorList>
            <person name="Perez-Cataluna A."/>
            <person name="Figueras M.J."/>
            <person name="Salas-Masso N."/>
        </authorList>
    </citation>
    <scope>NUCLEOTIDE SEQUENCE [LARGE SCALE GENOMIC DNA]</scope>
    <source>
        <strain evidence="3 4">DSM 18005</strain>
    </source>
</reference>
<dbReference type="EMBL" id="NXIF01000016">
    <property type="protein sequence ID" value="PKI81393.1"/>
    <property type="molecule type" value="Genomic_DNA"/>
</dbReference>
<dbReference type="PANTHER" id="PTHR42700">
    <property type="entry name" value="SULFATE ADENYLYLTRANSFERASE"/>
    <property type="match status" value="1"/>
</dbReference>
<dbReference type="InterPro" id="IPR050512">
    <property type="entry name" value="Sulf_AdTrans/APS_kinase"/>
</dbReference>
<gene>
    <name evidence="3" type="ORF">CP960_04260</name>
</gene>
<dbReference type="GO" id="GO:0004781">
    <property type="term" value="F:sulfate adenylyltransferase (ATP) activity"/>
    <property type="evidence" value="ECO:0007669"/>
    <property type="project" value="TreeGrafter"/>
</dbReference>
<name>A0A2N1J4D2_9BACT</name>
<dbReference type="AlphaFoldDB" id="A0A2N1J4D2"/>
<dbReference type="Gene3D" id="3.40.50.300">
    <property type="entry name" value="P-loop containing nucleotide triphosphate hydrolases"/>
    <property type="match status" value="1"/>
</dbReference>
<keyword evidence="4" id="KW-1185">Reference proteome</keyword>
<organism evidence="3 4">
    <name type="scientific">Malaciobacter halophilus</name>
    <dbReference type="NCBI Taxonomy" id="197482"/>
    <lineage>
        <taxon>Bacteria</taxon>
        <taxon>Pseudomonadati</taxon>
        <taxon>Campylobacterota</taxon>
        <taxon>Epsilonproteobacteria</taxon>
        <taxon>Campylobacterales</taxon>
        <taxon>Arcobacteraceae</taxon>
        <taxon>Malaciobacter</taxon>
    </lineage>
</organism>
<keyword evidence="1" id="KW-0808">Transferase</keyword>
<dbReference type="SUPFAM" id="SSF52540">
    <property type="entry name" value="P-loop containing nucleoside triphosphate hydrolases"/>
    <property type="match status" value="1"/>
</dbReference>